<dbReference type="SUPFAM" id="SSF52540">
    <property type="entry name" value="P-loop containing nucleoside triphosphate hydrolases"/>
    <property type="match status" value="1"/>
</dbReference>
<dbReference type="PANTHER" id="PTHR35894">
    <property type="entry name" value="GENERAL SECRETION PATHWAY PROTEIN A-RELATED"/>
    <property type="match status" value="1"/>
</dbReference>
<dbReference type="EMBL" id="AMZO01000016">
    <property type="protein sequence ID" value="ELR65879.1"/>
    <property type="molecule type" value="Genomic_DNA"/>
</dbReference>
<evidence type="ECO:0000313" key="3">
    <source>
        <dbReference type="Proteomes" id="UP000011134"/>
    </source>
</evidence>
<keyword evidence="3" id="KW-1185">Reference proteome</keyword>
<sequence length="235" mass="26674">MKHITAYTRNVAQASVLFEALVNRSPAVPGFGLMDGRPGLGKTFATLKLINSIDNGIYLRAVKLETPTTFLDRLLRELSIRDRPRSRMAKYERVVDALSMEQFIVFIDEADYYMDQPELLDVLRDIHDMTGTTVILVGMDKIARKIATLPQLDSRISHRFEFQPADLNDLQIMVEECFENNIQVSNDLLRKVLIETKGNYRLSAIALENIERKAKVDGLTVIGCEHWGDENSTIS</sequence>
<dbReference type="GO" id="GO:0016887">
    <property type="term" value="F:ATP hydrolysis activity"/>
    <property type="evidence" value="ECO:0007669"/>
    <property type="project" value="InterPro"/>
</dbReference>
<dbReference type="InterPro" id="IPR027417">
    <property type="entry name" value="P-loop_NTPase"/>
</dbReference>
<dbReference type="RefSeq" id="WP_007466021.1">
    <property type="nucleotide sequence ID" value="NZ_AMZO01000016.1"/>
</dbReference>
<dbReference type="OrthoDB" id="9797061at2"/>
<dbReference type="PANTHER" id="PTHR35894:SF5">
    <property type="entry name" value="MU-LIKE PROPHAGE FLUMU DNA TRANSPOSITION PROTEIN B"/>
    <property type="match status" value="1"/>
</dbReference>
<proteinExistence type="predicted"/>
<evidence type="ECO:0000313" key="2">
    <source>
        <dbReference type="EMBL" id="ELR65879.1"/>
    </source>
</evidence>
<reference evidence="2 3" key="1">
    <citation type="submission" date="2012-12" db="EMBL/GenBank/DDBJ databases">
        <title>Genome Assembly of Photobacterium sp. AK15.</title>
        <authorList>
            <person name="Khatri I."/>
            <person name="Vaidya B."/>
            <person name="Srinivas T.N.R."/>
            <person name="Subramanian S."/>
            <person name="Pinnaka A."/>
        </authorList>
    </citation>
    <scope>NUCLEOTIDE SEQUENCE [LARGE SCALE GENOMIC DNA]</scope>
    <source>
        <strain evidence="2 3">AK15</strain>
    </source>
</reference>
<feature type="domain" description="ORC1/DEAH AAA+ ATPase" evidence="1">
    <location>
        <begin position="30"/>
        <end position="144"/>
    </location>
</feature>
<dbReference type="Gene3D" id="3.40.50.300">
    <property type="entry name" value="P-loop containing nucleotide triphosphate hydrolases"/>
    <property type="match status" value="1"/>
</dbReference>
<dbReference type="Proteomes" id="UP000011134">
    <property type="component" value="Unassembled WGS sequence"/>
</dbReference>
<gene>
    <name evidence="2" type="ORF">C942_00966</name>
</gene>
<dbReference type="InterPro" id="IPR052026">
    <property type="entry name" value="ExeA_AAA_ATPase_DNA-bind"/>
</dbReference>
<evidence type="ECO:0000259" key="1">
    <source>
        <dbReference type="Pfam" id="PF13401"/>
    </source>
</evidence>
<accession>L8JEC7</accession>
<protein>
    <submittedName>
        <fullName evidence="2">Prophage MuSo1, DNA transposition protein, putative</fullName>
    </submittedName>
</protein>
<dbReference type="AlphaFoldDB" id="L8JEC7"/>
<dbReference type="InterPro" id="IPR049945">
    <property type="entry name" value="AAA_22"/>
</dbReference>
<name>L8JEC7_9GAMM</name>
<dbReference type="Pfam" id="PF13401">
    <property type="entry name" value="AAA_22"/>
    <property type="match status" value="1"/>
</dbReference>
<comment type="caution">
    <text evidence="2">The sequence shown here is derived from an EMBL/GenBank/DDBJ whole genome shotgun (WGS) entry which is preliminary data.</text>
</comment>
<organism evidence="2 3">
    <name type="scientific">Photobacterium marinum</name>
    <dbReference type="NCBI Taxonomy" id="1056511"/>
    <lineage>
        <taxon>Bacteria</taxon>
        <taxon>Pseudomonadati</taxon>
        <taxon>Pseudomonadota</taxon>
        <taxon>Gammaproteobacteria</taxon>
        <taxon>Vibrionales</taxon>
        <taxon>Vibrionaceae</taxon>
        <taxon>Photobacterium</taxon>
    </lineage>
</organism>
<dbReference type="PATRIC" id="fig|1056511.3.peg.2459"/>